<organism evidence="1">
    <name type="scientific">Pseudomonas helleri</name>
    <dbReference type="NCBI Taxonomy" id="1608996"/>
    <lineage>
        <taxon>Bacteria</taxon>
        <taxon>Pseudomonadati</taxon>
        <taxon>Pseudomonadota</taxon>
        <taxon>Gammaproteobacteria</taxon>
        <taxon>Pseudomonadales</taxon>
        <taxon>Pseudomonadaceae</taxon>
        <taxon>Pseudomonas</taxon>
    </lineage>
</organism>
<evidence type="ECO:0000313" key="1">
    <source>
        <dbReference type="EMBL" id="MQT81851.1"/>
    </source>
</evidence>
<comment type="caution">
    <text evidence="1">The sequence shown here is derived from an EMBL/GenBank/DDBJ whole genome shotgun (WGS) entry which is preliminary data.</text>
</comment>
<proteinExistence type="predicted"/>
<accession>A0A6A7YXX2</accession>
<dbReference type="EMBL" id="WIWC01000034">
    <property type="protein sequence ID" value="MQT81851.1"/>
    <property type="molecule type" value="Genomic_DNA"/>
</dbReference>
<sequence>MIVAEDCGNWTELDPDELIVQLDEMLKNGKRPAYGKSVAACYLVDLQSAVVVFTLPMRRAMELEHSSHYLENIKMELQRSN</sequence>
<dbReference type="AlphaFoldDB" id="A0A6A7YXX2"/>
<dbReference type="RefSeq" id="WP_153387036.1">
    <property type="nucleotide sequence ID" value="NZ_WIWC01000034.1"/>
</dbReference>
<reference evidence="1" key="1">
    <citation type="submission" date="2019-10" db="EMBL/GenBank/DDBJ databases">
        <title>Evaluation of single-gene subtyping targets for Pseudomonas.</title>
        <authorList>
            <person name="Reichler S.J."/>
            <person name="Orsi R.H."/>
            <person name="Wiedmann M."/>
            <person name="Martin N.H."/>
            <person name="Murphy S.I."/>
        </authorList>
    </citation>
    <scope>NUCLEOTIDE SEQUENCE</scope>
    <source>
        <strain evidence="1">FSL R10-2339</strain>
    </source>
</reference>
<name>A0A6A7YXX2_9PSED</name>
<gene>
    <name evidence="1" type="ORF">GHN86_17555</name>
</gene>
<protein>
    <submittedName>
        <fullName evidence="1">Uncharacterized protein</fullName>
    </submittedName>
</protein>